<evidence type="ECO:0000313" key="2">
    <source>
        <dbReference type="Proteomes" id="UP000288953"/>
    </source>
</evidence>
<organism evidence="1 2">
    <name type="scientific">Candidatus Pseudomonas adelgestsugas</name>
    <dbReference type="NCBI Taxonomy" id="1302376"/>
    <lineage>
        <taxon>Bacteria</taxon>
        <taxon>Pseudomonadati</taxon>
        <taxon>Pseudomonadota</taxon>
        <taxon>Gammaproteobacteria</taxon>
        <taxon>Pseudomonadales</taxon>
        <taxon>Pseudomonadaceae</taxon>
        <taxon>Pseudomonas</taxon>
    </lineage>
</organism>
<protein>
    <submittedName>
        <fullName evidence="1">Uncharacterized protein</fullName>
    </submittedName>
</protein>
<accession>A0ABX5R8B3</accession>
<keyword evidence="2" id="KW-1185">Reference proteome</keyword>
<evidence type="ECO:0000313" key="1">
    <source>
        <dbReference type="EMBL" id="QAX81739.1"/>
    </source>
</evidence>
<dbReference type="Proteomes" id="UP000288953">
    <property type="component" value="Chromosome"/>
</dbReference>
<proteinExistence type="predicted"/>
<name>A0ABX5R8B3_9PSED</name>
<reference evidence="1 2" key="1">
    <citation type="journal article" date="2018" name="Genome Biol. Evol.">
        <title>Partnering With a Pest: Genomes of Hemlock Woolly Adelgid Symbionts Reveal Atypical Nutritional Provisioning Patterns in Dual-Obligate Bacteria.</title>
        <authorList>
            <person name="Weglarz K.M."/>
            <person name="Havill N.P."/>
            <person name="Burke G.R."/>
            <person name="von Dohlen C.D."/>
        </authorList>
    </citation>
    <scope>NUCLEOTIDE SEQUENCE [LARGE SCALE GENOMIC DNA]</scope>
    <source>
        <strain evidence="1 2">HWA_ENA</strain>
    </source>
</reference>
<sequence length="61" mass="7298">MCVLLLFDKIYTNLYHSLSLFNLIFMRLVLKKNNPYIFYLKELQQKNRGFFVLAIRGGLPQ</sequence>
<gene>
    <name evidence="1" type="ORF">C3B55_00387</name>
</gene>
<dbReference type="EMBL" id="CP026512">
    <property type="protein sequence ID" value="QAX81739.1"/>
    <property type="molecule type" value="Genomic_DNA"/>
</dbReference>